<dbReference type="Proteomes" id="UP000827889">
    <property type="component" value="Chromosome 7"/>
</dbReference>
<dbReference type="GeneID" id="115741862"/>
<dbReference type="OrthoDB" id="1094634at2759"/>
<dbReference type="InterPro" id="IPR006501">
    <property type="entry name" value="Pectinesterase_inhib_dom"/>
</dbReference>
<sequence>MDPPTRKLIMLLAFSLAIIYSASSASAESKLIHKVCSKTDDYRSCVAALHLDPRAARAATLFSLSEIALRAAAKDAARSRKHVDRMLADPNTQSSWKPVLETCKGHLNTAAGQFLMASRELMTDTMSANYDVRMAWDEIEACLEFMRSREQNIPPLITRCAHAKTQVSIGLVVTNEY</sequence>
<dbReference type="NCBIfam" id="TIGR01614">
    <property type="entry name" value="PME_inhib"/>
    <property type="match status" value="1"/>
</dbReference>
<evidence type="ECO:0000259" key="2">
    <source>
        <dbReference type="SMART" id="SM00856"/>
    </source>
</evidence>
<dbReference type="GO" id="GO:0004857">
    <property type="term" value="F:enzyme inhibitor activity"/>
    <property type="evidence" value="ECO:0007669"/>
    <property type="project" value="InterPro"/>
</dbReference>
<feature type="signal peptide" evidence="1">
    <location>
        <begin position="1"/>
        <end position="24"/>
    </location>
</feature>
<evidence type="ECO:0000256" key="1">
    <source>
        <dbReference type="SAM" id="SignalP"/>
    </source>
</evidence>
<accession>A0A8B8PA82</accession>
<dbReference type="KEGG" id="rarg:115741862"/>
<organism evidence="3 4">
    <name type="scientific">Rhodamnia argentea</name>
    <dbReference type="NCBI Taxonomy" id="178133"/>
    <lineage>
        <taxon>Eukaryota</taxon>
        <taxon>Viridiplantae</taxon>
        <taxon>Streptophyta</taxon>
        <taxon>Embryophyta</taxon>
        <taxon>Tracheophyta</taxon>
        <taxon>Spermatophyta</taxon>
        <taxon>Magnoliopsida</taxon>
        <taxon>eudicotyledons</taxon>
        <taxon>Gunneridae</taxon>
        <taxon>Pentapetalae</taxon>
        <taxon>rosids</taxon>
        <taxon>malvids</taxon>
        <taxon>Myrtales</taxon>
        <taxon>Myrtaceae</taxon>
        <taxon>Myrtoideae</taxon>
        <taxon>Myrteae</taxon>
        <taxon>Australasian group</taxon>
        <taxon>Rhodamnia</taxon>
    </lineage>
</organism>
<proteinExistence type="predicted"/>
<dbReference type="AlphaFoldDB" id="A0A8B8PA82"/>
<keyword evidence="3" id="KW-1185">Reference proteome</keyword>
<dbReference type="InterPro" id="IPR035513">
    <property type="entry name" value="Invertase/methylesterase_inhib"/>
</dbReference>
<dbReference type="SUPFAM" id="SSF101148">
    <property type="entry name" value="Plant invertase/pectin methylesterase inhibitor"/>
    <property type="match status" value="1"/>
</dbReference>
<feature type="chain" id="PRO_5034249128" evidence="1">
    <location>
        <begin position="25"/>
        <end position="177"/>
    </location>
</feature>
<dbReference type="RefSeq" id="XP_030531740.1">
    <property type="nucleotide sequence ID" value="XM_030675880.2"/>
</dbReference>
<dbReference type="PANTHER" id="PTHR31890">
    <property type="entry name" value="PLANT INVERTASE/PECTIN METHYLESTERASE INHIBITOR SUPERFAMILY PROTEIN"/>
    <property type="match status" value="1"/>
</dbReference>
<name>A0A8B8PA82_9MYRT</name>
<evidence type="ECO:0000313" key="4">
    <source>
        <dbReference type="RefSeq" id="XP_030531740.1"/>
    </source>
</evidence>
<evidence type="ECO:0000313" key="3">
    <source>
        <dbReference type="Proteomes" id="UP000827889"/>
    </source>
</evidence>
<keyword evidence="1" id="KW-0732">Signal</keyword>
<protein>
    <submittedName>
        <fullName evidence="4">Uncharacterized protein LOC115741862</fullName>
    </submittedName>
</protein>
<dbReference type="Pfam" id="PF04043">
    <property type="entry name" value="PMEI"/>
    <property type="match status" value="1"/>
</dbReference>
<gene>
    <name evidence="4" type="primary">LOC115741862</name>
</gene>
<dbReference type="SMART" id="SM00856">
    <property type="entry name" value="PMEI"/>
    <property type="match status" value="1"/>
</dbReference>
<dbReference type="Gene3D" id="1.20.140.40">
    <property type="entry name" value="Invertase/pectin methylesterase inhibitor family protein"/>
    <property type="match status" value="1"/>
</dbReference>
<reference evidence="4" key="1">
    <citation type="submission" date="2025-08" db="UniProtKB">
        <authorList>
            <consortium name="RefSeq"/>
        </authorList>
    </citation>
    <scope>IDENTIFICATION</scope>
    <source>
        <tissue evidence="4">Leaf</tissue>
    </source>
</reference>
<feature type="domain" description="Pectinesterase inhibitor" evidence="2">
    <location>
        <begin position="27"/>
        <end position="173"/>
    </location>
</feature>
<dbReference type="PANTHER" id="PTHR31890:SF9">
    <property type="entry name" value="PLANT INVERTASE_PECTIN METHYLESTERASE INHIBITOR SUPERFAMILY PROTEIN"/>
    <property type="match status" value="1"/>
</dbReference>